<dbReference type="Gene3D" id="3.30.70.330">
    <property type="match status" value="1"/>
</dbReference>
<keyword evidence="1 2" id="KW-0694">RNA-binding</keyword>
<feature type="region of interest" description="Disordered" evidence="3">
    <location>
        <begin position="58"/>
        <end position="118"/>
    </location>
</feature>
<reference evidence="5 6" key="1">
    <citation type="submission" date="2024-04" db="EMBL/GenBank/DDBJ databases">
        <authorList>
            <person name="Rising A."/>
            <person name="Reimegard J."/>
            <person name="Sonavane S."/>
            <person name="Akerstrom W."/>
            <person name="Nylinder S."/>
            <person name="Hedman E."/>
            <person name="Kallberg Y."/>
        </authorList>
    </citation>
    <scope>NUCLEOTIDE SEQUENCE [LARGE SCALE GENOMIC DNA]</scope>
</reference>
<evidence type="ECO:0000256" key="3">
    <source>
        <dbReference type="SAM" id="MobiDB-lite"/>
    </source>
</evidence>
<dbReference type="InterPro" id="IPR000504">
    <property type="entry name" value="RRM_dom"/>
</dbReference>
<sequence length="247" mass="28051">MEVIAEVKQESSDHHKESLDVNHDKDINMEVDKEINSNSYVNLGSSVVELDRNFKEENVKEEPNLPNPCNSVDNSLAESDRKIKENIKKESDLSSSCNPMDNSVVKSDDQEENDVKKEEPDLYSYTKLDDFTSEIFKIELGNLPNYIGYGQLRKLLNSNLKLHPRKVKAIGTPPHFAFITFRNEKDRDKALKELNGYQWKGKLLSAKKANPAADPMAKKRKAGESEDCSDPKKAKTEEPIELKLVTI</sequence>
<dbReference type="EMBL" id="CAXIEN010000066">
    <property type="protein sequence ID" value="CAL1273296.1"/>
    <property type="molecule type" value="Genomic_DNA"/>
</dbReference>
<dbReference type="AlphaFoldDB" id="A0AAV1ZS90"/>
<feature type="compositionally biased region" description="Basic and acidic residues" evidence="3">
    <location>
        <begin position="78"/>
        <end position="92"/>
    </location>
</feature>
<feature type="region of interest" description="Disordered" evidence="3">
    <location>
        <begin position="1"/>
        <end position="25"/>
    </location>
</feature>
<dbReference type="PROSITE" id="PS50102">
    <property type="entry name" value="RRM"/>
    <property type="match status" value="1"/>
</dbReference>
<evidence type="ECO:0000313" key="5">
    <source>
        <dbReference type="EMBL" id="CAL1273296.1"/>
    </source>
</evidence>
<dbReference type="InterPro" id="IPR045850">
    <property type="entry name" value="TRM2_met"/>
</dbReference>
<dbReference type="PANTHER" id="PTHR45904:SF2">
    <property type="entry name" value="TRNA (URACIL-5-)-METHYLTRANSFERASE HOMOLOG A"/>
    <property type="match status" value="1"/>
</dbReference>
<feature type="compositionally biased region" description="Polar residues" evidence="3">
    <location>
        <begin position="93"/>
        <end position="105"/>
    </location>
</feature>
<dbReference type="Pfam" id="PF00076">
    <property type="entry name" value="RRM_1"/>
    <property type="match status" value="1"/>
</dbReference>
<gene>
    <name evidence="5" type="ORF">LARSCL_LOCUS6816</name>
</gene>
<dbReference type="InterPro" id="IPR012677">
    <property type="entry name" value="Nucleotide-bd_a/b_plait_sf"/>
</dbReference>
<proteinExistence type="predicted"/>
<protein>
    <recommendedName>
        <fullName evidence="4">RRM domain-containing protein</fullName>
    </recommendedName>
</protein>
<keyword evidence="6" id="KW-1185">Reference proteome</keyword>
<feature type="region of interest" description="Disordered" evidence="3">
    <location>
        <begin position="207"/>
        <end position="240"/>
    </location>
</feature>
<accession>A0AAV1ZS90</accession>
<dbReference type="InterPro" id="IPR035979">
    <property type="entry name" value="RBD_domain_sf"/>
</dbReference>
<dbReference type="CDD" id="cd12439">
    <property type="entry name" value="RRM_TRMT2A"/>
    <property type="match status" value="1"/>
</dbReference>
<feature type="domain" description="RRM" evidence="4">
    <location>
        <begin position="136"/>
        <end position="211"/>
    </location>
</feature>
<feature type="compositionally biased region" description="Basic and acidic residues" evidence="3">
    <location>
        <begin position="229"/>
        <end position="240"/>
    </location>
</feature>
<dbReference type="GO" id="GO:0003723">
    <property type="term" value="F:RNA binding"/>
    <property type="evidence" value="ECO:0007669"/>
    <property type="project" value="UniProtKB-UniRule"/>
</dbReference>
<organism evidence="5 6">
    <name type="scientific">Larinioides sclopetarius</name>
    <dbReference type="NCBI Taxonomy" id="280406"/>
    <lineage>
        <taxon>Eukaryota</taxon>
        <taxon>Metazoa</taxon>
        <taxon>Ecdysozoa</taxon>
        <taxon>Arthropoda</taxon>
        <taxon>Chelicerata</taxon>
        <taxon>Arachnida</taxon>
        <taxon>Araneae</taxon>
        <taxon>Araneomorphae</taxon>
        <taxon>Entelegynae</taxon>
        <taxon>Araneoidea</taxon>
        <taxon>Araneidae</taxon>
        <taxon>Larinioides</taxon>
    </lineage>
</organism>
<feature type="compositionally biased region" description="Polar residues" evidence="3">
    <location>
        <begin position="67"/>
        <end position="77"/>
    </location>
</feature>
<evidence type="ECO:0000256" key="2">
    <source>
        <dbReference type="PROSITE-ProRule" id="PRU00176"/>
    </source>
</evidence>
<evidence type="ECO:0000259" key="4">
    <source>
        <dbReference type="PROSITE" id="PS50102"/>
    </source>
</evidence>
<comment type="caution">
    <text evidence="5">The sequence shown here is derived from an EMBL/GenBank/DDBJ whole genome shotgun (WGS) entry which is preliminary data.</text>
</comment>
<dbReference type="PANTHER" id="PTHR45904">
    <property type="entry name" value="TRNA (URACIL-5-)-METHYLTRANSFERASE"/>
    <property type="match status" value="1"/>
</dbReference>
<name>A0AAV1ZS90_9ARAC</name>
<dbReference type="InterPro" id="IPR034262">
    <property type="entry name" value="TRMT2A_RRM"/>
</dbReference>
<dbReference type="Proteomes" id="UP001497382">
    <property type="component" value="Unassembled WGS sequence"/>
</dbReference>
<dbReference type="SMART" id="SM00360">
    <property type="entry name" value="RRM"/>
    <property type="match status" value="1"/>
</dbReference>
<evidence type="ECO:0000313" key="6">
    <source>
        <dbReference type="Proteomes" id="UP001497382"/>
    </source>
</evidence>
<dbReference type="SUPFAM" id="SSF54928">
    <property type="entry name" value="RNA-binding domain, RBD"/>
    <property type="match status" value="1"/>
</dbReference>
<evidence type="ECO:0000256" key="1">
    <source>
        <dbReference type="ARBA" id="ARBA00022884"/>
    </source>
</evidence>